<feature type="transmembrane region" description="Helical" evidence="6">
    <location>
        <begin position="272"/>
        <end position="290"/>
    </location>
</feature>
<sequence length="298" mass="34107">MRSFLEIKKHYNFTAEDEKRLLGLSPVMVDNVDKVVNSVHDWIIQTDVALKLFKNDTIMNHIMNQVRKWFISLFSGKYDSAFYDYLIRIGQKHEKAGVDPHFISRAMNIVRNKCIDILSKEIENSEQRAGFLISLEKILDITLDIINASYIEEEIKVYSPAYRLKSRIVGYGEIFSQFLNMALVLGLIIVTLAVVYLCGRDIYEIFVGKLEQTIVTALGSVLILWVMLELINTEIVHLKGGKFKISVFVGVALVTTIREVMISTLKHDSIEFIGALVASVLVIGIIYWLVKRTEEEKR</sequence>
<evidence type="ECO:0000259" key="7">
    <source>
        <dbReference type="Pfam" id="PF11563"/>
    </source>
</evidence>
<feature type="transmembrane region" description="Helical" evidence="6">
    <location>
        <begin position="243"/>
        <end position="260"/>
    </location>
</feature>
<comment type="caution">
    <text evidence="8">The sequence shown here is derived from an EMBL/GenBank/DDBJ whole genome shotgun (WGS) entry which is preliminary data.</text>
</comment>
<name>A0A7C4AKA0_9BACT</name>
<keyword evidence="4 6" id="KW-1133">Transmembrane helix</keyword>
<keyword evidence="5 6" id="KW-0472">Membrane</keyword>
<evidence type="ECO:0000256" key="3">
    <source>
        <dbReference type="ARBA" id="ARBA00022692"/>
    </source>
</evidence>
<dbReference type="Pfam" id="PF06146">
    <property type="entry name" value="PsiE"/>
    <property type="match status" value="1"/>
</dbReference>
<dbReference type="InterPro" id="IPR009050">
    <property type="entry name" value="Globin-like_sf"/>
</dbReference>
<dbReference type="InterPro" id="IPR044398">
    <property type="entry name" value="Globin-sensor_dom"/>
</dbReference>
<dbReference type="GO" id="GO:0020037">
    <property type="term" value="F:heme binding"/>
    <property type="evidence" value="ECO:0007669"/>
    <property type="project" value="InterPro"/>
</dbReference>
<evidence type="ECO:0000256" key="2">
    <source>
        <dbReference type="ARBA" id="ARBA00022475"/>
    </source>
</evidence>
<keyword evidence="3 6" id="KW-0812">Transmembrane</keyword>
<feature type="transmembrane region" description="Helical" evidence="6">
    <location>
        <begin position="174"/>
        <end position="197"/>
    </location>
</feature>
<accession>A0A7C4AKA0</accession>
<dbReference type="InterPro" id="IPR020948">
    <property type="entry name" value="P_starv_induced_PsiE-like"/>
</dbReference>
<evidence type="ECO:0000256" key="5">
    <source>
        <dbReference type="ARBA" id="ARBA00023136"/>
    </source>
</evidence>
<dbReference type="GO" id="GO:0005886">
    <property type="term" value="C:plasma membrane"/>
    <property type="evidence" value="ECO:0007669"/>
    <property type="project" value="UniProtKB-SubCell"/>
</dbReference>
<feature type="domain" description="Globin-sensor" evidence="7">
    <location>
        <begin position="4"/>
        <end position="154"/>
    </location>
</feature>
<reference evidence="8" key="1">
    <citation type="journal article" date="2020" name="mSystems">
        <title>Genome- and Community-Level Interaction Insights into Carbon Utilization and Element Cycling Functions of Hydrothermarchaeota in Hydrothermal Sediment.</title>
        <authorList>
            <person name="Zhou Z."/>
            <person name="Liu Y."/>
            <person name="Xu W."/>
            <person name="Pan J."/>
            <person name="Luo Z.H."/>
            <person name="Li M."/>
        </authorList>
    </citation>
    <scope>NUCLEOTIDE SEQUENCE [LARGE SCALE GENOMIC DNA]</scope>
    <source>
        <strain evidence="8">SpSt-788</strain>
    </source>
</reference>
<keyword evidence="2" id="KW-1003">Cell membrane</keyword>
<dbReference type="Gene3D" id="1.10.490.10">
    <property type="entry name" value="Globins"/>
    <property type="match status" value="1"/>
</dbReference>
<comment type="subcellular location">
    <subcellularLocation>
        <location evidence="1">Cell membrane</location>
        <topology evidence="1">Multi-pass membrane protein</topology>
    </subcellularLocation>
</comment>
<evidence type="ECO:0000256" key="1">
    <source>
        <dbReference type="ARBA" id="ARBA00004651"/>
    </source>
</evidence>
<evidence type="ECO:0000256" key="6">
    <source>
        <dbReference type="SAM" id="Phobius"/>
    </source>
</evidence>
<evidence type="ECO:0000256" key="4">
    <source>
        <dbReference type="ARBA" id="ARBA00022989"/>
    </source>
</evidence>
<evidence type="ECO:0000313" key="8">
    <source>
        <dbReference type="EMBL" id="HGH00119.1"/>
    </source>
</evidence>
<organism evidence="8">
    <name type="scientific">Thermodesulfovibrio aggregans</name>
    <dbReference type="NCBI Taxonomy" id="86166"/>
    <lineage>
        <taxon>Bacteria</taxon>
        <taxon>Pseudomonadati</taxon>
        <taxon>Nitrospirota</taxon>
        <taxon>Thermodesulfovibrionia</taxon>
        <taxon>Thermodesulfovibrionales</taxon>
        <taxon>Thermodesulfovibrionaceae</taxon>
        <taxon>Thermodesulfovibrio</taxon>
    </lineage>
</organism>
<dbReference type="AlphaFoldDB" id="A0A7C4AKA0"/>
<proteinExistence type="predicted"/>
<dbReference type="SUPFAM" id="SSF46458">
    <property type="entry name" value="Globin-like"/>
    <property type="match status" value="1"/>
</dbReference>
<dbReference type="Pfam" id="PF11563">
    <property type="entry name" value="Protoglobin"/>
    <property type="match status" value="1"/>
</dbReference>
<dbReference type="InterPro" id="IPR012292">
    <property type="entry name" value="Globin/Proto"/>
</dbReference>
<dbReference type="EMBL" id="DTHO01000072">
    <property type="protein sequence ID" value="HGH00119.1"/>
    <property type="molecule type" value="Genomic_DNA"/>
</dbReference>
<gene>
    <name evidence="8" type="ORF">ENV75_06715</name>
</gene>
<protein>
    <submittedName>
        <fullName evidence="8">Heme-binding sensor globin domain-containing protein</fullName>
    </submittedName>
</protein>
<dbReference type="GO" id="GO:0019825">
    <property type="term" value="F:oxygen binding"/>
    <property type="evidence" value="ECO:0007669"/>
    <property type="project" value="InterPro"/>
</dbReference>
<feature type="transmembrane region" description="Helical" evidence="6">
    <location>
        <begin position="212"/>
        <end position="231"/>
    </location>
</feature>